<feature type="region of interest" description="Disordered" evidence="1">
    <location>
        <begin position="203"/>
        <end position="228"/>
    </location>
</feature>
<dbReference type="KEGG" id="mlr:MELLADRAFT_67449"/>
<reference evidence="3" key="1">
    <citation type="journal article" date="2011" name="Proc. Natl. Acad. Sci. U.S.A.">
        <title>Obligate biotrophy features unraveled by the genomic analysis of rust fungi.</title>
        <authorList>
            <person name="Duplessis S."/>
            <person name="Cuomo C.A."/>
            <person name="Lin Y.-C."/>
            <person name="Aerts A."/>
            <person name="Tisserant E."/>
            <person name="Veneault-Fourrey C."/>
            <person name="Joly D.L."/>
            <person name="Hacquard S."/>
            <person name="Amselem J."/>
            <person name="Cantarel B.L."/>
            <person name="Chiu R."/>
            <person name="Coutinho P.M."/>
            <person name="Feau N."/>
            <person name="Field M."/>
            <person name="Frey P."/>
            <person name="Gelhaye E."/>
            <person name="Goldberg J."/>
            <person name="Grabherr M.G."/>
            <person name="Kodira C.D."/>
            <person name="Kohler A."/>
            <person name="Kuees U."/>
            <person name="Lindquist E.A."/>
            <person name="Lucas S.M."/>
            <person name="Mago R."/>
            <person name="Mauceli E."/>
            <person name="Morin E."/>
            <person name="Murat C."/>
            <person name="Pangilinan J.L."/>
            <person name="Park R."/>
            <person name="Pearson M."/>
            <person name="Quesneville H."/>
            <person name="Rouhier N."/>
            <person name="Sakthikumar S."/>
            <person name="Salamov A.A."/>
            <person name="Schmutz J."/>
            <person name="Selles B."/>
            <person name="Shapiro H."/>
            <person name="Tanguay P."/>
            <person name="Tuskan G.A."/>
            <person name="Henrissat B."/>
            <person name="Van de Peer Y."/>
            <person name="Rouze P."/>
            <person name="Ellis J.G."/>
            <person name="Dodds P.N."/>
            <person name="Schein J.E."/>
            <person name="Zhong S."/>
            <person name="Hamelin R.C."/>
            <person name="Grigoriev I.V."/>
            <person name="Szabo L.J."/>
            <person name="Martin F."/>
        </authorList>
    </citation>
    <scope>NUCLEOTIDE SEQUENCE [LARGE SCALE GENOMIC DNA]</scope>
    <source>
        <strain evidence="3">98AG31 / pathotype 3-4-7</strain>
    </source>
</reference>
<feature type="compositionally biased region" description="Polar residues" evidence="1">
    <location>
        <begin position="711"/>
        <end position="726"/>
    </location>
</feature>
<dbReference type="InParanoid" id="F4S369"/>
<feature type="compositionally biased region" description="Acidic residues" evidence="1">
    <location>
        <begin position="850"/>
        <end position="862"/>
    </location>
</feature>
<dbReference type="GeneID" id="18930832"/>
<proteinExistence type="predicted"/>
<organism evidence="3">
    <name type="scientific">Melampsora larici-populina (strain 98AG31 / pathotype 3-4-7)</name>
    <name type="common">Poplar leaf rust fungus</name>
    <dbReference type="NCBI Taxonomy" id="747676"/>
    <lineage>
        <taxon>Eukaryota</taxon>
        <taxon>Fungi</taxon>
        <taxon>Dikarya</taxon>
        <taxon>Basidiomycota</taxon>
        <taxon>Pucciniomycotina</taxon>
        <taxon>Pucciniomycetes</taxon>
        <taxon>Pucciniales</taxon>
        <taxon>Melampsoraceae</taxon>
        <taxon>Melampsora</taxon>
    </lineage>
</organism>
<dbReference type="OrthoDB" id="2497349at2759"/>
<feature type="region of interest" description="Disordered" evidence="1">
    <location>
        <begin position="474"/>
        <end position="493"/>
    </location>
</feature>
<accession>F4S369</accession>
<evidence type="ECO:0000313" key="3">
    <source>
        <dbReference type="Proteomes" id="UP000001072"/>
    </source>
</evidence>
<keyword evidence="3" id="KW-1185">Reference proteome</keyword>
<dbReference type="VEuPathDB" id="FungiDB:MELLADRAFT_67449"/>
<evidence type="ECO:0000256" key="1">
    <source>
        <dbReference type="SAM" id="MobiDB-lite"/>
    </source>
</evidence>
<sequence length="879" mass="98324">MYLHVIPPESMSDVPECVLTHDVQYDSSFYQKKSKPFAKVSMPVGYTQTQSLCQQFGIEPHTLLCMDSTLWRQQIIDTVTFDIPSERVSIKFVNGTVSDCTFMECENSTYKTPPVKEFKPGAWAPSELFPTSSAEGSLESRIKSKLLTQLNHLREICFARQDPLDSHLAMLSEMTHSQLSRLRKSTRPSPLAPTDFQRLKDLKRSLQAPSGPSKPRKPTTQKRRAPSLGLLKSRKKLKLAGAGDNREEKNPESQYELNFDIPSPEVYQLISRLSSFRSTLLDLFQTVILGLLRNALPCTYPLWVVKSELDYVREHFTSRAIRFAELLHGSTSLKKTQRDHGFGGSEDGSLTQLRDWCRMVKSSHLLVDEDAGHSEFTSAETSLDEPAPNVIKPHMLETFIQDHPEYQPRSLSHQITDLHPTWISLKGKEDFHGLQETVQLHSSTSSEVSSIADNQACNLRSGIDTAREAQIQHGPTYRFSRAPTPTLSPTPNRPGPISFPDQASCNSTSIFQFPTLALEPAFLSSIAPQLAQESAIELSTQLAEDCITMDKLDTTFLTITLLEEERLAKEQFAGLDRFSDVITASRLAGGWGEGHAVDIATDATITAALAAVKARIKRFADALHSQPHNTQLSSPPVLPSKQSEVRRRMAAKRRTWLAVTRRLDRSWITADPTADHGIEPVWPEPIFLKKTTKGRRKSEKRIQLDNPGDSIINSASRTRSHVSSGTDRVDNRDDYHAGTSAHLSGAMVERREEFGYQQLGEVTHAHPEYEDATLNPGMTLDHHHPELVEMSEDTAIESEPEESTKIFNKLPADETAAMEDVELDQLMNTSSGIEEIIKGELRYLDHHDDEDGEDLSDVDSEWPECSGPTQNQLAMIAGL</sequence>
<gene>
    <name evidence="2" type="ORF">MELLADRAFT_67449</name>
</gene>
<feature type="compositionally biased region" description="Basic residues" evidence="1">
    <location>
        <begin position="214"/>
        <end position="225"/>
    </location>
</feature>
<protein>
    <submittedName>
        <fullName evidence="2">Uncharacterized protein</fullName>
    </submittedName>
</protein>
<feature type="region of interest" description="Disordered" evidence="1">
    <location>
        <begin position="179"/>
        <end position="198"/>
    </location>
</feature>
<dbReference type="EMBL" id="GL883142">
    <property type="protein sequence ID" value="EGG00961.1"/>
    <property type="molecule type" value="Genomic_DNA"/>
</dbReference>
<feature type="compositionally biased region" description="Basic and acidic residues" evidence="1">
    <location>
        <begin position="727"/>
        <end position="736"/>
    </location>
</feature>
<evidence type="ECO:0000313" key="2">
    <source>
        <dbReference type="EMBL" id="EGG00961.1"/>
    </source>
</evidence>
<dbReference type="RefSeq" id="XP_007415809.1">
    <property type="nucleotide sequence ID" value="XM_007415747.1"/>
</dbReference>
<feature type="region of interest" description="Disordered" evidence="1">
    <location>
        <begin position="692"/>
        <end position="738"/>
    </location>
</feature>
<feature type="region of interest" description="Disordered" evidence="1">
    <location>
        <begin position="845"/>
        <end position="867"/>
    </location>
</feature>
<dbReference type="AlphaFoldDB" id="F4S369"/>
<name>F4S369_MELLP</name>
<dbReference type="Proteomes" id="UP000001072">
    <property type="component" value="Unassembled WGS sequence"/>
</dbReference>
<dbReference type="HOGENOM" id="CLU_327336_0_0_1"/>